<evidence type="ECO:0000313" key="8">
    <source>
        <dbReference type="Proteomes" id="UP000477849"/>
    </source>
</evidence>
<evidence type="ECO:0000313" key="7">
    <source>
        <dbReference type="EMBL" id="NGO64634.1"/>
    </source>
</evidence>
<sequence length="370" mass="41052">MSYFVQNLRRFAGELMEDPVGGPARISAALKVKWKTGLEETFGSSGMGRRLAARYRGRGVVLMFHEIHEDVEGNLRMGCSPDQLRTVLSALRAEGRDVITPDEAMKRLADPQAGDFAIMTFDDGYRDNRTLALPILEEFGAPMTMFVPTGMVTREAYAWWLGLRALFLSSDEVEIEAMERRLTLADAPSRNAALRQVGLWIGTDRARADALKPTFARHSISIPALIDEVAMDEREIRSFAAHPLVTIGGHTTSHTFLSRLDDAAAYRDIADNKRYLENLLDRPVRHFAYPYGTEGACGKREAEYVRAAGFETGFTTRSGHLFPAHLSTPCLMPREDAGFAHMSGSQLENRLSGARRALVTQFGDPVAGLR</sequence>
<dbReference type="InterPro" id="IPR051398">
    <property type="entry name" value="Polysacch_Deacetylase"/>
</dbReference>
<evidence type="ECO:0000256" key="5">
    <source>
        <dbReference type="ARBA" id="ARBA00032976"/>
    </source>
</evidence>
<dbReference type="PANTHER" id="PTHR34216">
    <property type="match status" value="1"/>
</dbReference>
<evidence type="ECO:0000256" key="1">
    <source>
        <dbReference type="ARBA" id="ARBA00003236"/>
    </source>
</evidence>
<dbReference type="InterPro" id="IPR002509">
    <property type="entry name" value="NODB_dom"/>
</dbReference>
<name>A0A6M1RSG8_9HYPH</name>
<proteinExistence type="inferred from homology"/>
<evidence type="ECO:0000256" key="3">
    <source>
        <dbReference type="ARBA" id="ARBA00020071"/>
    </source>
</evidence>
<dbReference type="RefSeq" id="WP_163903334.1">
    <property type="nucleotide sequence ID" value="NZ_CP048427.1"/>
</dbReference>
<dbReference type="Pfam" id="PF01522">
    <property type="entry name" value="Polysacc_deac_1"/>
    <property type="match status" value="1"/>
</dbReference>
<comment type="function">
    <text evidence="1">Is involved in generating a small heat-stable compound (Nod), an acylated oligomer of N-acetylglucosamine, that stimulates mitosis in various plant protoplasts.</text>
</comment>
<dbReference type="Gene3D" id="3.20.20.370">
    <property type="entry name" value="Glycoside hydrolase/deacetylase"/>
    <property type="match status" value="1"/>
</dbReference>
<protein>
    <recommendedName>
        <fullName evidence="3">Chitooligosaccharide deacetylase</fullName>
    </recommendedName>
    <alternativeName>
        <fullName evidence="5">Nodulation protein B</fullName>
    </alternativeName>
</protein>
<dbReference type="InterPro" id="IPR011330">
    <property type="entry name" value="Glyco_hydro/deAcase_b/a-brl"/>
</dbReference>
<evidence type="ECO:0000256" key="4">
    <source>
        <dbReference type="ARBA" id="ARBA00022729"/>
    </source>
</evidence>
<comment type="similarity">
    <text evidence="2">Belongs to the polysaccharide deacetylase family.</text>
</comment>
<dbReference type="GO" id="GO:0016810">
    <property type="term" value="F:hydrolase activity, acting on carbon-nitrogen (but not peptide) bonds"/>
    <property type="evidence" value="ECO:0007669"/>
    <property type="project" value="InterPro"/>
</dbReference>
<dbReference type="EMBL" id="JAAKZH010000004">
    <property type="protein sequence ID" value="NGO64634.1"/>
    <property type="molecule type" value="Genomic_DNA"/>
</dbReference>
<gene>
    <name evidence="7" type="ORF">G6N76_13250</name>
</gene>
<keyword evidence="4" id="KW-0732">Signal</keyword>
<dbReference type="AlphaFoldDB" id="A0A6M1RSG8"/>
<comment type="caution">
    <text evidence="7">The sequence shown here is derived from an EMBL/GenBank/DDBJ whole genome shotgun (WGS) entry which is preliminary data.</text>
</comment>
<dbReference type="PANTHER" id="PTHR34216:SF7">
    <property type="entry name" value="POLY-BETA-1,6-N-ACETYL-D-GLUCOSAMINE N-DEACETYLASE"/>
    <property type="match status" value="1"/>
</dbReference>
<organism evidence="7 8">
    <name type="scientific">Rhizobium daejeonense</name>
    <dbReference type="NCBI Taxonomy" id="240521"/>
    <lineage>
        <taxon>Bacteria</taxon>
        <taxon>Pseudomonadati</taxon>
        <taxon>Pseudomonadota</taxon>
        <taxon>Alphaproteobacteria</taxon>
        <taxon>Hyphomicrobiales</taxon>
        <taxon>Rhizobiaceae</taxon>
        <taxon>Rhizobium/Agrobacterium group</taxon>
        <taxon>Rhizobium</taxon>
    </lineage>
</organism>
<dbReference type="SUPFAM" id="SSF88713">
    <property type="entry name" value="Glycoside hydrolase/deacetylase"/>
    <property type="match status" value="1"/>
</dbReference>
<evidence type="ECO:0000259" key="6">
    <source>
        <dbReference type="Pfam" id="PF01522"/>
    </source>
</evidence>
<dbReference type="Proteomes" id="UP000477849">
    <property type="component" value="Unassembled WGS sequence"/>
</dbReference>
<dbReference type="GO" id="GO:0005975">
    <property type="term" value="P:carbohydrate metabolic process"/>
    <property type="evidence" value="ECO:0007669"/>
    <property type="project" value="InterPro"/>
</dbReference>
<feature type="domain" description="NodB homology" evidence="6">
    <location>
        <begin position="115"/>
        <end position="294"/>
    </location>
</feature>
<evidence type="ECO:0000256" key="2">
    <source>
        <dbReference type="ARBA" id="ARBA00010973"/>
    </source>
</evidence>
<reference evidence="7 8" key="1">
    <citation type="submission" date="2020-02" db="EMBL/GenBank/DDBJ databases">
        <title>Genome sequence of the type strain CCBAU10050 of Rhizobium daejeonense.</title>
        <authorList>
            <person name="Gao J."/>
            <person name="Sun J."/>
        </authorList>
    </citation>
    <scope>NUCLEOTIDE SEQUENCE [LARGE SCALE GENOMIC DNA]</scope>
    <source>
        <strain evidence="7 8">CCBAU10050</strain>
    </source>
</reference>
<keyword evidence="8" id="KW-1185">Reference proteome</keyword>
<accession>A0A6M1RSG8</accession>